<dbReference type="Proteomes" id="UP000001025">
    <property type="component" value="Chromosome"/>
</dbReference>
<accession>Q7ULW0</accession>
<dbReference type="SUPFAM" id="SSF53448">
    <property type="entry name" value="Nucleotide-diphospho-sugar transferases"/>
    <property type="match status" value="1"/>
</dbReference>
<dbReference type="STRING" id="243090.RB9243"/>
<dbReference type="EnsemblBacteria" id="CAD76159">
    <property type="protein sequence ID" value="CAD76159"/>
    <property type="gene ID" value="RB9243"/>
</dbReference>
<evidence type="ECO:0000313" key="1">
    <source>
        <dbReference type="EMBL" id="CAD76159.1"/>
    </source>
</evidence>
<reference evidence="1 2" key="1">
    <citation type="journal article" date="2003" name="Proc. Natl. Acad. Sci. U.S.A.">
        <title>Complete genome sequence of the marine planctomycete Pirellula sp. strain 1.</title>
        <authorList>
            <person name="Gloeckner F.O."/>
            <person name="Kube M."/>
            <person name="Bauer M."/>
            <person name="Teeling H."/>
            <person name="Lombardot T."/>
            <person name="Ludwig W."/>
            <person name="Gade D."/>
            <person name="Beck A."/>
            <person name="Borzym K."/>
            <person name="Heitmann K."/>
            <person name="Rabus R."/>
            <person name="Schlesner H."/>
            <person name="Amann R."/>
            <person name="Reinhardt R."/>
        </authorList>
    </citation>
    <scope>NUCLEOTIDE SEQUENCE [LARGE SCALE GENOMIC DNA]</scope>
    <source>
        <strain evidence="2">DSM 10527 / NCIMB 13988 / SH1</strain>
    </source>
</reference>
<evidence type="ECO:0000313" key="2">
    <source>
        <dbReference type="Proteomes" id="UP000001025"/>
    </source>
</evidence>
<dbReference type="InterPro" id="IPR029044">
    <property type="entry name" value="Nucleotide-diphossugar_trans"/>
</dbReference>
<gene>
    <name evidence="1" type="ordered locus">RB9243</name>
</gene>
<sequence length="326" mass="36714">MRDTKTPISSLGATVSGYRFERDHLNVTGRLPGISAFMRIRNGEAFLEATIRSHISYFDEIVAVHNQCTDRSVEILESLQAEFGEEKLRVIHYTDRVYPPGSTGHIETPGDSPNSLVNYYNFSLAATRYQVATKLDDDHLAIGQATKEVTDSIRMLGSAFNEMHCFSGPNLLLNENGDLSVPLDDSISGGGDIGFFPVSEETYFTHDRRFERFHRGNLPRKFVGFLYWHLKYLKPDHGFGNYELDQNPNSRYAKRLKTVESDRASTLCVAELQRSVSPSVWRRFKAIVSTKDRLQNARDAAILSSFTDVSITEAVKASANWDLVTS</sequence>
<dbReference type="HOGENOM" id="CLU_852254_0_0_0"/>
<dbReference type="AlphaFoldDB" id="Q7ULW0"/>
<dbReference type="eggNOG" id="ENOG5032S1C">
    <property type="taxonomic scope" value="Bacteria"/>
</dbReference>
<protein>
    <recommendedName>
        <fullName evidence="3">Glycosyltransferase</fullName>
    </recommendedName>
</protein>
<dbReference type="KEGG" id="rba:RB9243"/>
<keyword evidence="2" id="KW-1185">Reference proteome</keyword>
<proteinExistence type="predicted"/>
<evidence type="ECO:0008006" key="3">
    <source>
        <dbReference type="Google" id="ProtNLM"/>
    </source>
</evidence>
<dbReference type="OrthoDB" id="5319641at2"/>
<name>Q7ULW0_RHOBA</name>
<dbReference type="PATRIC" id="fig|243090.15.peg.4429"/>
<organism evidence="1 2">
    <name type="scientific">Rhodopirellula baltica (strain DSM 10527 / NCIMB 13988 / SH1)</name>
    <dbReference type="NCBI Taxonomy" id="243090"/>
    <lineage>
        <taxon>Bacteria</taxon>
        <taxon>Pseudomonadati</taxon>
        <taxon>Planctomycetota</taxon>
        <taxon>Planctomycetia</taxon>
        <taxon>Pirellulales</taxon>
        <taxon>Pirellulaceae</taxon>
        <taxon>Rhodopirellula</taxon>
    </lineage>
</organism>
<dbReference type="InParanoid" id="Q7ULW0"/>
<dbReference type="EMBL" id="BX294149">
    <property type="protein sequence ID" value="CAD76159.1"/>
    <property type="molecule type" value="Genomic_DNA"/>
</dbReference>
<dbReference type="Gene3D" id="3.90.550.10">
    <property type="entry name" value="Spore Coat Polysaccharide Biosynthesis Protein SpsA, Chain A"/>
    <property type="match status" value="1"/>
</dbReference>